<dbReference type="PANTHER" id="PTHR48045:SF26">
    <property type="entry name" value="UDP-GLYCOSYLTRANSFERASE 74E2-LIKE"/>
    <property type="match status" value="1"/>
</dbReference>
<protein>
    <submittedName>
        <fullName evidence="1">Uncharacterized protein</fullName>
    </submittedName>
</protein>
<dbReference type="Proteomes" id="UP000004994">
    <property type="component" value="Chromosome 8"/>
</dbReference>
<dbReference type="Gene3D" id="3.40.50.2000">
    <property type="entry name" value="Glycogen Phosphorylase B"/>
    <property type="match status" value="1"/>
</dbReference>
<reference evidence="1" key="2">
    <citation type="submission" date="2019-01" db="UniProtKB">
        <authorList>
            <consortium name="EnsemblPlants"/>
        </authorList>
    </citation>
    <scope>IDENTIFICATION</scope>
    <source>
        <strain evidence="1">cv. Heinz 1706</strain>
    </source>
</reference>
<dbReference type="STRING" id="4081.A0A3Q7HJF7"/>
<organism evidence="1">
    <name type="scientific">Solanum lycopersicum</name>
    <name type="common">Tomato</name>
    <name type="synonym">Lycopersicon esculentum</name>
    <dbReference type="NCBI Taxonomy" id="4081"/>
    <lineage>
        <taxon>Eukaryota</taxon>
        <taxon>Viridiplantae</taxon>
        <taxon>Streptophyta</taxon>
        <taxon>Embryophyta</taxon>
        <taxon>Tracheophyta</taxon>
        <taxon>Spermatophyta</taxon>
        <taxon>Magnoliopsida</taxon>
        <taxon>eudicotyledons</taxon>
        <taxon>Gunneridae</taxon>
        <taxon>Pentapetalae</taxon>
        <taxon>asterids</taxon>
        <taxon>lamiids</taxon>
        <taxon>Solanales</taxon>
        <taxon>Solanaceae</taxon>
        <taxon>Solanoideae</taxon>
        <taxon>Solaneae</taxon>
        <taxon>Solanum</taxon>
        <taxon>Solanum subgen. Lycopersicon</taxon>
    </lineage>
</organism>
<proteinExistence type="predicted"/>
<dbReference type="PANTHER" id="PTHR48045">
    <property type="entry name" value="UDP-GLYCOSYLTRANSFERASE 72B1"/>
    <property type="match status" value="1"/>
</dbReference>
<dbReference type="PaxDb" id="4081-Solyc08g016240.1.1"/>
<dbReference type="SUPFAM" id="SSF53756">
    <property type="entry name" value="UDP-Glycosyltransferase/glycogen phosphorylase"/>
    <property type="match status" value="1"/>
</dbReference>
<name>A0A3Q7HJF7_SOLLC</name>
<dbReference type="InParanoid" id="A0A3Q7HJF7"/>
<keyword evidence="2" id="KW-1185">Reference proteome</keyword>
<sequence>MPVLAFPQWGDQITDAKYLIDVFKIGLRLCRGVAENRIIPREEVEICVREATIGPKTLELKENTLKWKKRRRKQWRRVAPPRGTCKLLWAMLDVCDSNSRMEPPYN</sequence>
<evidence type="ECO:0000313" key="1">
    <source>
        <dbReference type="EnsemblPlants" id="Solyc08g016240.2.1"/>
    </source>
</evidence>
<reference evidence="1" key="1">
    <citation type="journal article" date="2012" name="Nature">
        <title>The tomato genome sequence provides insights into fleshy fruit evolution.</title>
        <authorList>
            <consortium name="Tomato Genome Consortium"/>
        </authorList>
    </citation>
    <scope>NUCLEOTIDE SEQUENCE [LARGE SCALE GENOMIC DNA]</scope>
    <source>
        <strain evidence="1">cv. Heinz 1706</strain>
    </source>
</reference>
<dbReference type="EnsemblPlants" id="Solyc08g016240.2.1">
    <property type="protein sequence ID" value="Solyc08g016240.2.1"/>
    <property type="gene ID" value="Solyc08g016240.2"/>
</dbReference>
<dbReference type="AlphaFoldDB" id="A0A3Q7HJF7"/>
<evidence type="ECO:0000313" key="2">
    <source>
        <dbReference type="Proteomes" id="UP000004994"/>
    </source>
</evidence>
<dbReference type="Gramene" id="Solyc08g016240.2.1">
    <property type="protein sequence ID" value="Solyc08g016240.2.1"/>
    <property type="gene ID" value="Solyc08g016240.2"/>
</dbReference>
<accession>A0A3Q7HJF7</accession>